<feature type="transmembrane region" description="Helical" evidence="9">
    <location>
        <begin position="12"/>
        <end position="37"/>
    </location>
</feature>
<protein>
    <recommendedName>
        <fullName evidence="9">ATP synthase subunit c</fullName>
    </recommendedName>
    <alternativeName>
        <fullName evidence="9">ATP synthase F(0) sector subunit c</fullName>
    </alternativeName>
    <alternativeName>
        <fullName evidence="9">F-type ATPase subunit c</fullName>
        <shortName evidence="9">F-ATPase subunit c</shortName>
    </alternativeName>
    <alternativeName>
        <fullName evidence="9">Lipid-binding protein</fullName>
    </alternativeName>
</protein>
<sequence length="76" mass="7676">MDAEAAKLIGAGIASIPLAGAAIGLGLIFSSFLSGAFRNPSASAQNQPTMLLAFALTEFTGLLGFVIAILILLNVL</sequence>
<dbReference type="HAMAP" id="MF_01396">
    <property type="entry name" value="ATP_synth_c_bact"/>
    <property type="match status" value="1"/>
</dbReference>
<keyword evidence="12" id="KW-1185">Reference proteome</keyword>
<dbReference type="PANTHER" id="PTHR10031:SF0">
    <property type="entry name" value="ATPASE PROTEIN 9"/>
    <property type="match status" value="1"/>
</dbReference>
<keyword evidence="8 9" id="KW-0066">ATP synthesis</keyword>
<dbReference type="Pfam" id="PF00137">
    <property type="entry name" value="ATP-synt_C"/>
    <property type="match status" value="1"/>
</dbReference>
<evidence type="ECO:0000313" key="12">
    <source>
        <dbReference type="Proteomes" id="UP001560685"/>
    </source>
</evidence>
<gene>
    <name evidence="9" type="primary">atpE</name>
    <name evidence="11" type="ORF">ABFZ84_01665</name>
</gene>
<dbReference type="SUPFAM" id="SSF81333">
    <property type="entry name" value="F1F0 ATP synthase subunit C"/>
    <property type="match status" value="1"/>
</dbReference>
<comment type="similarity">
    <text evidence="2 9">Belongs to the ATPase C chain family.</text>
</comment>
<keyword evidence="6 9" id="KW-0446">Lipid-binding</keyword>
<comment type="function">
    <text evidence="9">Key component of the F(0) channel; it plays a direct role in translocation across the membrane. A homomeric c-ring of between 10-14 subunits forms the central stalk rotor element with the F(1) delta and epsilon subunits.</text>
</comment>
<feature type="domain" description="V-ATPase proteolipid subunit C-like" evidence="10">
    <location>
        <begin position="9"/>
        <end position="71"/>
    </location>
</feature>
<dbReference type="InterPro" id="IPR002379">
    <property type="entry name" value="ATPase_proteolipid_c-like_dom"/>
</dbReference>
<comment type="subcellular location">
    <subcellularLocation>
        <location evidence="9">Cell membrane</location>
        <topology evidence="9">Multi-pass membrane protein</topology>
    </subcellularLocation>
    <subcellularLocation>
        <location evidence="1">Membrane</location>
        <topology evidence="1">Multi-pass membrane protein</topology>
    </subcellularLocation>
</comment>
<organism evidence="11 12">
    <name type="scientific">Hyphococcus lacteus</name>
    <dbReference type="NCBI Taxonomy" id="3143536"/>
    <lineage>
        <taxon>Bacteria</taxon>
        <taxon>Pseudomonadati</taxon>
        <taxon>Pseudomonadota</taxon>
        <taxon>Alphaproteobacteria</taxon>
        <taxon>Parvularculales</taxon>
        <taxon>Parvularculaceae</taxon>
        <taxon>Hyphococcus</taxon>
    </lineage>
</organism>
<keyword evidence="9" id="KW-0375">Hydrogen ion transport</keyword>
<keyword evidence="7 9" id="KW-0472">Membrane</keyword>
<evidence type="ECO:0000256" key="9">
    <source>
        <dbReference type="HAMAP-Rule" id="MF_01396"/>
    </source>
</evidence>
<dbReference type="CDD" id="cd18182">
    <property type="entry name" value="ATP-synt_Fo_c_ATP5G3"/>
    <property type="match status" value="1"/>
</dbReference>
<evidence type="ECO:0000256" key="1">
    <source>
        <dbReference type="ARBA" id="ARBA00004141"/>
    </source>
</evidence>
<keyword evidence="3 9" id="KW-0138">CF(0)</keyword>
<dbReference type="InterPro" id="IPR035921">
    <property type="entry name" value="F/V-ATP_Csub_sf"/>
</dbReference>
<evidence type="ECO:0000256" key="3">
    <source>
        <dbReference type="ARBA" id="ARBA00022547"/>
    </source>
</evidence>
<reference evidence="11 12" key="1">
    <citation type="submission" date="2024-05" db="EMBL/GenBank/DDBJ databases">
        <title>Three bacterial strains, DH-69, EH-24, and ECK-19 isolated from coastal sediments.</title>
        <authorList>
            <person name="Ye Y.-Q."/>
            <person name="Du Z.-J."/>
        </authorList>
    </citation>
    <scope>NUCLEOTIDE SEQUENCE [LARGE SCALE GENOMIC DNA]</scope>
    <source>
        <strain evidence="11 12">ECK-19</strain>
    </source>
</reference>
<evidence type="ECO:0000256" key="2">
    <source>
        <dbReference type="ARBA" id="ARBA00006704"/>
    </source>
</evidence>
<evidence type="ECO:0000256" key="8">
    <source>
        <dbReference type="ARBA" id="ARBA00023310"/>
    </source>
</evidence>
<dbReference type="InterPro" id="IPR000454">
    <property type="entry name" value="ATP_synth_F0_csu"/>
</dbReference>
<evidence type="ECO:0000259" key="10">
    <source>
        <dbReference type="Pfam" id="PF00137"/>
    </source>
</evidence>
<dbReference type="InterPro" id="IPR038662">
    <property type="entry name" value="ATP_synth_F0_csu_sf"/>
</dbReference>
<feature type="site" description="Reversibly protonated during proton transport" evidence="9">
    <location>
        <position position="58"/>
    </location>
</feature>
<dbReference type="Gene3D" id="1.20.20.10">
    <property type="entry name" value="F1F0 ATP synthase subunit C"/>
    <property type="match status" value="1"/>
</dbReference>
<dbReference type="EMBL" id="JBEHZE010000001">
    <property type="protein sequence ID" value="MEX6632244.1"/>
    <property type="molecule type" value="Genomic_DNA"/>
</dbReference>
<feature type="transmembrane region" description="Helical" evidence="9">
    <location>
        <begin position="49"/>
        <end position="73"/>
    </location>
</feature>
<keyword evidence="4 9" id="KW-0812">Transmembrane</keyword>
<evidence type="ECO:0000256" key="6">
    <source>
        <dbReference type="ARBA" id="ARBA00023121"/>
    </source>
</evidence>
<keyword evidence="9" id="KW-0813">Transport</keyword>
<keyword evidence="9" id="KW-0406">Ion transport</keyword>
<dbReference type="PRINTS" id="PR00124">
    <property type="entry name" value="ATPASEC"/>
</dbReference>
<accession>A0ABV3Z0D2</accession>
<evidence type="ECO:0000256" key="4">
    <source>
        <dbReference type="ARBA" id="ARBA00022692"/>
    </source>
</evidence>
<evidence type="ECO:0000256" key="5">
    <source>
        <dbReference type="ARBA" id="ARBA00022989"/>
    </source>
</evidence>
<name>A0ABV3Z0D2_9PROT</name>
<evidence type="ECO:0000256" key="7">
    <source>
        <dbReference type="ARBA" id="ARBA00023136"/>
    </source>
</evidence>
<dbReference type="PANTHER" id="PTHR10031">
    <property type="entry name" value="ATP SYNTHASE LIPID-BINDING PROTEIN, MITOCHONDRIAL"/>
    <property type="match status" value="1"/>
</dbReference>
<comment type="caution">
    <text evidence="11">The sequence shown here is derived from an EMBL/GenBank/DDBJ whole genome shotgun (WGS) entry which is preliminary data.</text>
</comment>
<keyword evidence="5 9" id="KW-1133">Transmembrane helix</keyword>
<dbReference type="RefSeq" id="WP_369312129.1">
    <property type="nucleotide sequence ID" value="NZ_JBEHZE010000001.1"/>
</dbReference>
<comment type="function">
    <text evidence="9">F(1)F(0) ATP synthase produces ATP from ADP in the presence of a proton or sodium gradient. F-type ATPases consist of two structural domains, F(1) containing the extramembraneous catalytic core and F(0) containing the membrane proton channel, linked together by a central stalk and a peripheral stalk. During catalysis, ATP synthesis in the catalytic domain of F(1) is coupled via a rotary mechanism of the central stalk subunits to proton translocation.</text>
</comment>
<keyword evidence="9" id="KW-1003">Cell membrane</keyword>
<dbReference type="Proteomes" id="UP001560685">
    <property type="component" value="Unassembled WGS sequence"/>
</dbReference>
<proteinExistence type="inferred from homology"/>
<evidence type="ECO:0000313" key="11">
    <source>
        <dbReference type="EMBL" id="MEX6632244.1"/>
    </source>
</evidence>